<evidence type="ECO:0000313" key="3">
    <source>
        <dbReference type="Proteomes" id="UP000198807"/>
    </source>
</evidence>
<gene>
    <name evidence="2" type="ORF">SAMN04488129_102198</name>
</gene>
<dbReference type="EMBL" id="FOBC01000002">
    <property type="protein sequence ID" value="SEK48628.1"/>
    <property type="molecule type" value="Genomic_DNA"/>
</dbReference>
<sequence length="88" mass="10429">MSRAQRLAMIVPPSPATPSQRRQCQLLVIGRSSLHYQQREWLTEDLVLMRLIDEHHLLTPVYGSLRITVHLNRLGHRVNRKQVRRLMR</sequence>
<protein>
    <submittedName>
        <fullName evidence="2">HTH-like domain-containing protein</fullName>
    </submittedName>
</protein>
<evidence type="ECO:0000259" key="1">
    <source>
        <dbReference type="Pfam" id="PF13276"/>
    </source>
</evidence>
<dbReference type="AlphaFoldDB" id="A0A1H7HEH2"/>
<dbReference type="Pfam" id="PF13276">
    <property type="entry name" value="HTH_21"/>
    <property type="match status" value="1"/>
</dbReference>
<dbReference type="Proteomes" id="UP000198807">
    <property type="component" value="Unassembled WGS sequence"/>
</dbReference>
<proteinExistence type="predicted"/>
<feature type="domain" description="HTH-like" evidence="1">
    <location>
        <begin position="47"/>
        <end position="88"/>
    </location>
</feature>
<organism evidence="2 3">
    <name type="scientific">Halomonas daqiaonensis</name>
    <dbReference type="NCBI Taxonomy" id="650850"/>
    <lineage>
        <taxon>Bacteria</taxon>
        <taxon>Pseudomonadati</taxon>
        <taxon>Pseudomonadota</taxon>
        <taxon>Gammaproteobacteria</taxon>
        <taxon>Oceanospirillales</taxon>
        <taxon>Halomonadaceae</taxon>
        <taxon>Halomonas</taxon>
    </lineage>
</organism>
<evidence type="ECO:0000313" key="2">
    <source>
        <dbReference type="EMBL" id="SEK48628.1"/>
    </source>
</evidence>
<reference evidence="3" key="1">
    <citation type="submission" date="2016-10" db="EMBL/GenBank/DDBJ databases">
        <authorList>
            <person name="Varghese N."/>
            <person name="Submissions S."/>
        </authorList>
    </citation>
    <scope>NUCLEOTIDE SEQUENCE [LARGE SCALE GENOMIC DNA]</scope>
    <source>
        <strain evidence="3">CGMCC 1.9150</strain>
    </source>
</reference>
<keyword evidence="3" id="KW-1185">Reference proteome</keyword>
<dbReference type="InterPro" id="IPR025948">
    <property type="entry name" value="HTH-like_dom"/>
</dbReference>
<dbReference type="RefSeq" id="WP_089710201.1">
    <property type="nucleotide sequence ID" value="NZ_FOBC01000002.1"/>
</dbReference>
<accession>A0A1H7HEH2</accession>
<dbReference type="STRING" id="650850.SAMN04488129_102198"/>
<name>A0A1H7HEH2_9GAMM</name>
<dbReference type="OrthoDB" id="6171577at2"/>